<sequence length="105" mass="12507">MSKTLIILGFLFLALSLCLERNSVESRRYDIVVSWKKHPPKCYHLVSYRIVSDTRSPADCQRVCAKEKRCRTFHQYWTSYCYLSNNRFYEIGIVGCVRKIIIYEK</sequence>
<proteinExistence type="predicted"/>
<accession>A0A7D9EW33</accession>
<protein>
    <submittedName>
        <fullName evidence="1">Uncharacterized protein</fullName>
    </submittedName>
</protein>
<keyword evidence="2" id="KW-1185">Reference proteome</keyword>
<feature type="non-terminal residue" evidence="1">
    <location>
        <position position="105"/>
    </location>
</feature>
<comment type="caution">
    <text evidence="1">The sequence shown here is derived from an EMBL/GenBank/DDBJ whole genome shotgun (WGS) entry which is preliminary data.</text>
</comment>
<name>A0A7D9EW33_PARCT</name>
<reference evidence="1" key="1">
    <citation type="submission" date="2020-04" db="EMBL/GenBank/DDBJ databases">
        <authorList>
            <person name="Alioto T."/>
            <person name="Alioto T."/>
            <person name="Gomez Garrido J."/>
        </authorList>
    </citation>
    <scope>NUCLEOTIDE SEQUENCE</scope>
    <source>
        <strain evidence="1">A484AB</strain>
    </source>
</reference>
<organism evidence="1 2">
    <name type="scientific">Paramuricea clavata</name>
    <name type="common">Red gorgonian</name>
    <name type="synonym">Violescent sea-whip</name>
    <dbReference type="NCBI Taxonomy" id="317549"/>
    <lineage>
        <taxon>Eukaryota</taxon>
        <taxon>Metazoa</taxon>
        <taxon>Cnidaria</taxon>
        <taxon>Anthozoa</taxon>
        <taxon>Octocorallia</taxon>
        <taxon>Malacalcyonacea</taxon>
        <taxon>Plexauridae</taxon>
        <taxon>Paramuricea</taxon>
    </lineage>
</organism>
<dbReference type="AlphaFoldDB" id="A0A7D9EW33"/>
<evidence type="ECO:0000313" key="2">
    <source>
        <dbReference type="Proteomes" id="UP001152795"/>
    </source>
</evidence>
<gene>
    <name evidence="1" type="ORF">PACLA_8A011296</name>
</gene>
<evidence type="ECO:0000313" key="1">
    <source>
        <dbReference type="EMBL" id="CAB4016961.1"/>
    </source>
</evidence>
<dbReference type="Proteomes" id="UP001152795">
    <property type="component" value="Unassembled WGS sequence"/>
</dbReference>
<dbReference type="EMBL" id="CACRXK020009335">
    <property type="protein sequence ID" value="CAB4016961.1"/>
    <property type="molecule type" value="Genomic_DNA"/>
</dbReference>